<proteinExistence type="predicted"/>
<sequence length="69" mass="7926">MYVNQNIIPKLLLISKEKNVAFIYNNCHKTICWNVLKLTWPDSVGKGHFSNTLPGKLEGFHDDDIPDKL</sequence>
<reference evidence="1" key="1">
    <citation type="submission" date="2020-11" db="EMBL/GenBank/DDBJ databases">
        <authorList>
            <person name="Tran Van P."/>
        </authorList>
    </citation>
    <scope>NUCLEOTIDE SEQUENCE</scope>
</reference>
<evidence type="ECO:0000313" key="1">
    <source>
        <dbReference type="EMBL" id="CAD7605320.1"/>
    </source>
</evidence>
<dbReference type="EMBL" id="OE844416">
    <property type="protein sequence ID" value="CAD7605320.1"/>
    <property type="molecule type" value="Genomic_DNA"/>
</dbReference>
<name>A0A7R9PR42_TIMGE</name>
<accession>A0A7R9PR42</accession>
<protein>
    <submittedName>
        <fullName evidence="1">Uncharacterized protein</fullName>
    </submittedName>
</protein>
<organism evidence="1">
    <name type="scientific">Timema genevievae</name>
    <name type="common">Walking stick</name>
    <dbReference type="NCBI Taxonomy" id="629358"/>
    <lineage>
        <taxon>Eukaryota</taxon>
        <taxon>Metazoa</taxon>
        <taxon>Ecdysozoa</taxon>
        <taxon>Arthropoda</taxon>
        <taxon>Hexapoda</taxon>
        <taxon>Insecta</taxon>
        <taxon>Pterygota</taxon>
        <taxon>Neoptera</taxon>
        <taxon>Polyneoptera</taxon>
        <taxon>Phasmatodea</taxon>
        <taxon>Timematodea</taxon>
        <taxon>Timematoidea</taxon>
        <taxon>Timematidae</taxon>
        <taxon>Timema</taxon>
    </lineage>
</organism>
<gene>
    <name evidence="1" type="ORF">TGEB3V08_LOCUS9475</name>
</gene>
<dbReference type="AlphaFoldDB" id="A0A7R9PR42"/>